<dbReference type="OrthoDB" id="2155283at2759"/>
<sequence length="107" mass="11458">MPSRSHSSVQRTRSLPVHATPQTMVMFQQAGLLASSWSQVCWPPAGLRSVGLQLVSGLLASSWSQVCWPPAGLRSVGLQLVPGLLASSWSQVCWPQLLYSVISAGSQ</sequence>
<evidence type="ECO:0000313" key="2">
    <source>
        <dbReference type="Proteomes" id="UP000314294"/>
    </source>
</evidence>
<dbReference type="Proteomes" id="UP000314294">
    <property type="component" value="Unassembled WGS sequence"/>
</dbReference>
<keyword evidence="2" id="KW-1185">Reference proteome</keyword>
<name>A0A4Z2DZW6_9TELE</name>
<comment type="caution">
    <text evidence="1">The sequence shown here is derived from an EMBL/GenBank/DDBJ whole genome shotgun (WGS) entry which is preliminary data.</text>
</comment>
<dbReference type="EMBL" id="SRLO01024272">
    <property type="protein sequence ID" value="TNN22091.1"/>
    <property type="molecule type" value="Genomic_DNA"/>
</dbReference>
<protein>
    <submittedName>
        <fullName evidence="1">Protein Smaug 1</fullName>
    </submittedName>
</protein>
<evidence type="ECO:0000313" key="1">
    <source>
        <dbReference type="EMBL" id="TNN22091.1"/>
    </source>
</evidence>
<proteinExistence type="predicted"/>
<organism evidence="1 2">
    <name type="scientific">Liparis tanakae</name>
    <name type="common">Tanaka's snailfish</name>
    <dbReference type="NCBI Taxonomy" id="230148"/>
    <lineage>
        <taxon>Eukaryota</taxon>
        <taxon>Metazoa</taxon>
        <taxon>Chordata</taxon>
        <taxon>Craniata</taxon>
        <taxon>Vertebrata</taxon>
        <taxon>Euteleostomi</taxon>
        <taxon>Actinopterygii</taxon>
        <taxon>Neopterygii</taxon>
        <taxon>Teleostei</taxon>
        <taxon>Neoteleostei</taxon>
        <taxon>Acanthomorphata</taxon>
        <taxon>Eupercaria</taxon>
        <taxon>Perciformes</taxon>
        <taxon>Cottioidei</taxon>
        <taxon>Cottales</taxon>
        <taxon>Liparidae</taxon>
        <taxon>Liparis</taxon>
    </lineage>
</organism>
<reference evidence="1 2" key="1">
    <citation type="submission" date="2019-03" db="EMBL/GenBank/DDBJ databases">
        <title>First draft genome of Liparis tanakae, snailfish: a comprehensive survey of snailfish specific genes.</title>
        <authorList>
            <person name="Kim W."/>
            <person name="Song I."/>
            <person name="Jeong J.-H."/>
            <person name="Kim D."/>
            <person name="Kim S."/>
            <person name="Ryu S."/>
            <person name="Song J.Y."/>
            <person name="Lee S.K."/>
        </authorList>
    </citation>
    <scope>NUCLEOTIDE SEQUENCE [LARGE SCALE GENOMIC DNA]</scope>
    <source>
        <tissue evidence="1">Muscle</tissue>
    </source>
</reference>
<gene>
    <name evidence="1" type="primary">samd4a_0</name>
    <name evidence="1" type="ORF">EYF80_067796</name>
</gene>
<accession>A0A4Z2DZW6</accession>
<dbReference type="AlphaFoldDB" id="A0A4Z2DZW6"/>